<feature type="chain" id="PRO_5011547408" description="FimB/Mfa2 family fimbrial subunit" evidence="1">
    <location>
        <begin position="18"/>
        <end position="307"/>
    </location>
</feature>
<dbReference type="OrthoDB" id="677880at2"/>
<reference evidence="3" key="1">
    <citation type="submission" date="2016-10" db="EMBL/GenBank/DDBJ databases">
        <authorList>
            <person name="Varghese N."/>
            <person name="Submissions S."/>
        </authorList>
    </citation>
    <scope>NUCLEOTIDE SEQUENCE [LARGE SCALE GENOMIC DNA]</scope>
    <source>
        <strain evidence="3">DSM 23920</strain>
    </source>
</reference>
<organism evidence="2 3">
    <name type="scientific">Chitinophaga terrae</name>
    <name type="common">ex Kim and Jung 2007</name>
    <dbReference type="NCBI Taxonomy" id="408074"/>
    <lineage>
        <taxon>Bacteria</taxon>
        <taxon>Pseudomonadati</taxon>
        <taxon>Bacteroidota</taxon>
        <taxon>Chitinophagia</taxon>
        <taxon>Chitinophagales</taxon>
        <taxon>Chitinophagaceae</taxon>
        <taxon>Chitinophaga</taxon>
    </lineage>
</organism>
<protein>
    <recommendedName>
        <fullName evidence="4">FimB/Mfa2 family fimbrial subunit</fullName>
    </recommendedName>
</protein>
<dbReference type="RefSeq" id="WP_089764790.1">
    <property type="nucleotide sequence ID" value="NZ_BKAT01000049.1"/>
</dbReference>
<dbReference type="PROSITE" id="PS51257">
    <property type="entry name" value="PROKAR_LIPOPROTEIN"/>
    <property type="match status" value="1"/>
</dbReference>
<evidence type="ECO:0000256" key="1">
    <source>
        <dbReference type="SAM" id="SignalP"/>
    </source>
</evidence>
<dbReference type="Proteomes" id="UP000199656">
    <property type="component" value="Unassembled WGS sequence"/>
</dbReference>
<evidence type="ECO:0008006" key="4">
    <source>
        <dbReference type="Google" id="ProtNLM"/>
    </source>
</evidence>
<keyword evidence="3" id="KW-1185">Reference proteome</keyword>
<keyword evidence="1" id="KW-0732">Signal</keyword>
<dbReference type="STRING" id="408074.SAMN05660909_04722"/>
<evidence type="ECO:0000313" key="2">
    <source>
        <dbReference type="EMBL" id="SEB01455.1"/>
    </source>
</evidence>
<accession>A0A1H4FVW9</accession>
<gene>
    <name evidence="2" type="ORF">SAMN05660909_04722</name>
</gene>
<proteinExistence type="predicted"/>
<dbReference type="EMBL" id="FNRL01000029">
    <property type="protein sequence ID" value="SEB01455.1"/>
    <property type="molecule type" value="Genomic_DNA"/>
</dbReference>
<evidence type="ECO:0000313" key="3">
    <source>
        <dbReference type="Proteomes" id="UP000199656"/>
    </source>
</evidence>
<feature type="signal peptide" evidence="1">
    <location>
        <begin position="1"/>
        <end position="17"/>
    </location>
</feature>
<dbReference type="AlphaFoldDB" id="A0A1H4FVW9"/>
<name>A0A1H4FVW9_9BACT</name>
<sequence length="307" mass="33466">MKSLYLPALAAISLLFACQKNVNNPTTPIPEDGKKYAFHLDVSGVVRESSGNFARTVDSGLLQNATMLVYSAFDANTRALKRSIIKNSADPTFGQFNDSLPRGRYLVSVAAIKDTTYSTQSVDKWAVIFHYPGTDAFYQKMIVNIDSTVNENLVLERIVSKLVINAKGRIPYNARTVSIRPVTKDPSDINGVQGTLDYFTGAIPTRTANGAYQAWNYRVADSLNGKTGLVFNTYILNPSGSRVISLSITVADSVGRPIGGKTIYDIQLETNKVTSLTGFLFDSIPATGGLGVKVNSEWKKDSILVQF</sequence>